<organism evidence="2 3">
    <name type="scientific">Pseudomonas edaphica</name>
    <dbReference type="NCBI Taxonomy" id="2006980"/>
    <lineage>
        <taxon>Bacteria</taxon>
        <taxon>Pseudomonadati</taxon>
        <taxon>Pseudomonadota</taxon>
        <taxon>Gammaproteobacteria</taxon>
        <taxon>Pseudomonadales</taxon>
        <taxon>Pseudomonadaceae</taxon>
        <taxon>Pseudomonas</taxon>
    </lineage>
</organism>
<evidence type="ECO:0000313" key="2">
    <source>
        <dbReference type="EMBL" id="TLG90647.1"/>
    </source>
</evidence>
<dbReference type="InterPro" id="IPR036515">
    <property type="entry name" value="Transposase_17_sf"/>
</dbReference>
<name>A0ABY2U703_9PSED</name>
<proteinExistence type="predicted"/>
<dbReference type="Gene3D" id="3.30.70.1290">
    <property type="entry name" value="Transposase IS200-like"/>
    <property type="match status" value="1"/>
</dbReference>
<evidence type="ECO:0000313" key="3">
    <source>
        <dbReference type="Proteomes" id="UP000304941"/>
    </source>
</evidence>
<reference evidence="2 3" key="1">
    <citation type="submission" date="2019-05" db="EMBL/GenBank/DDBJ databases">
        <title>Pseudomonas edaphica sp. nov., isolated from rhizospheric soil of Cistus ladanifer L. in Spain.</title>
        <authorList>
            <person name="Peix A."/>
        </authorList>
    </citation>
    <scope>NUCLEOTIDE SEQUENCE [LARGE SCALE GENOMIC DNA]</scope>
    <source>
        <strain evidence="2 3">RD25</strain>
    </source>
</reference>
<dbReference type="PANTHER" id="PTHR34322:SF2">
    <property type="entry name" value="TRANSPOSASE IS200-LIKE DOMAIN-CONTAINING PROTEIN"/>
    <property type="match status" value="1"/>
</dbReference>
<dbReference type="SMART" id="SM01321">
    <property type="entry name" value="Y1_Tnp"/>
    <property type="match status" value="1"/>
</dbReference>
<dbReference type="Proteomes" id="UP000304941">
    <property type="component" value="Unassembled WGS sequence"/>
</dbReference>
<dbReference type="Pfam" id="PF01797">
    <property type="entry name" value="Y1_Tnp"/>
    <property type="match status" value="1"/>
</dbReference>
<dbReference type="InterPro" id="IPR002686">
    <property type="entry name" value="Transposase_17"/>
</dbReference>
<feature type="domain" description="Transposase IS200-like" evidence="1">
    <location>
        <begin position="9"/>
        <end position="125"/>
    </location>
</feature>
<gene>
    <name evidence="2" type="ORF">FEM54_16720</name>
</gene>
<dbReference type="SUPFAM" id="SSF143422">
    <property type="entry name" value="Transposase IS200-like"/>
    <property type="match status" value="1"/>
</dbReference>
<dbReference type="EMBL" id="VBVZ01000236">
    <property type="protein sequence ID" value="TLG90647.1"/>
    <property type="molecule type" value="Genomic_DNA"/>
</dbReference>
<protein>
    <submittedName>
        <fullName evidence="2">Transposase</fullName>
    </submittedName>
</protein>
<keyword evidence="3" id="KW-1185">Reference proteome</keyword>
<comment type="caution">
    <text evidence="2">The sequence shown here is derived from an EMBL/GenBank/DDBJ whole genome shotgun (WGS) entry which is preliminary data.</text>
</comment>
<dbReference type="RefSeq" id="WP_138451988.1">
    <property type="nucleotide sequence ID" value="NZ_VBVZ01000236.1"/>
</dbReference>
<dbReference type="PANTHER" id="PTHR34322">
    <property type="entry name" value="TRANSPOSASE, Y1_TNP DOMAIN-CONTAINING"/>
    <property type="match status" value="1"/>
</dbReference>
<sequence>MPRVGRVVLPNYPHHIVQRGHNRQVVFAAEEDYLRYVKDLRELKDAFGIKVYAYCLMTNHVHLLVAPSNSVAGLGQLMKALAARATRYRNRLEGRTGTLWESRYKSSVVQTESYLLACCRYIELNPVRACMVVDPADYPWSSYNARVGLTQDDDWLDIDACFAMLGDTMLERFERYKEFVEQSVSSEEIRTIREALQRAQLTGGARFIDDVEKILGVRIERRGQVGRGRAWKNKSVPFLL</sequence>
<accession>A0ABY2U703</accession>
<evidence type="ECO:0000259" key="1">
    <source>
        <dbReference type="SMART" id="SM01321"/>
    </source>
</evidence>